<organism evidence="4">
    <name type="scientific">Thermogemmatispora argillosa</name>
    <dbReference type="NCBI Taxonomy" id="2045280"/>
    <lineage>
        <taxon>Bacteria</taxon>
        <taxon>Bacillati</taxon>
        <taxon>Chloroflexota</taxon>
        <taxon>Ktedonobacteria</taxon>
        <taxon>Thermogemmatisporales</taxon>
        <taxon>Thermogemmatisporaceae</taxon>
        <taxon>Thermogemmatispora</taxon>
    </lineage>
</organism>
<evidence type="ECO:0000313" key="4">
    <source>
        <dbReference type="EMBL" id="BBH93689.1"/>
    </source>
</evidence>
<name>A0A455T2S1_9CHLR</name>
<dbReference type="GO" id="GO:0030976">
    <property type="term" value="F:thiamine pyrophosphate binding"/>
    <property type="evidence" value="ECO:0007669"/>
    <property type="project" value="InterPro"/>
</dbReference>
<evidence type="ECO:0000256" key="2">
    <source>
        <dbReference type="ARBA" id="ARBA00023239"/>
    </source>
</evidence>
<protein>
    <submittedName>
        <fullName evidence="4">Sulfopyruvate decarboxylase subunit alpha</fullName>
    </submittedName>
</protein>
<dbReference type="EMBL" id="AP019377">
    <property type="protein sequence ID" value="BBH93689.1"/>
    <property type="molecule type" value="Genomic_DNA"/>
</dbReference>
<dbReference type="InterPro" id="IPR012001">
    <property type="entry name" value="Thiamin_PyroP_enz_TPP-bd_dom"/>
</dbReference>
<dbReference type="AlphaFoldDB" id="A0A455T2S1"/>
<accession>A0A455T2S1</accession>
<dbReference type="Gene3D" id="3.40.50.970">
    <property type="match status" value="1"/>
</dbReference>
<dbReference type="PANTHER" id="PTHR42818:SF1">
    <property type="entry name" value="SULFOPYRUVATE DECARBOXYLASE"/>
    <property type="match status" value="1"/>
</dbReference>
<sequence>MPVSLTGARRIYEALKACDIKLVSALPETWLVPLLHLIEADQEMRLVQVAREEEAIGIAAGAYLAGVPSVHIMQNHGFLAAINPLVSLAMLYKIPVLLLISYRGHWGEKDPWQTQGGLLTEPVLRALTIPYYCLRREDDEIRRLKEAQALALSALHPVAILLTREVLWEDEEG</sequence>
<evidence type="ECO:0000259" key="3">
    <source>
        <dbReference type="Pfam" id="PF02776"/>
    </source>
</evidence>
<dbReference type="GO" id="GO:0016831">
    <property type="term" value="F:carboxy-lyase activity"/>
    <property type="evidence" value="ECO:0007669"/>
    <property type="project" value="UniProtKB-KW"/>
</dbReference>
<dbReference type="InterPro" id="IPR029061">
    <property type="entry name" value="THDP-binding"/>
</dbReference>
<dbReference type="Pfam" id="PF02776">
    <property type="entry name" value="TPP_enzyme_N"/>
    <property type="match status" value="1"/>
</dbReference>
<keyword evidence="1" id="KW-0210">Decarboxylase</keyword>
<gene>
    <name evidence="4" type="ORF">KTA_18880</name>
</gene>
<proteinExistence type="predicted"/>
<keyword evidence="4" id="KW-0670">Pyruvate</keyword>
<dbReference type="PANTHER" id="PTHR42818">
    <property type="entry name" value="SULFOPYRUVATE DECARBOXYLASE SUBUNIT ALPHA"/>
    <property type="match status" value="1"/>
</dbReference>
<keyword evidence="2" id="KW-0456">Lyase</keyword>
<evidence type="ECO:0000256" key="1">
    <source>
        <dbReference type="ARBA" id="ARBA00022793"/>
    </source>
</evidence>
<dbReference type="SUPFAM" id="SSF52518">
    <property type="entry name" value="Thiamin diphosphate-binding fold (THDP-binding)"/>
    <property type="match status" value="1"/>
</dbReference>
<feature type="domain" description="Thiamine pyrophosphate enzyme N-terminal TPP-binding" evidence="3">
    <location>
        <begin position="6"/>
        <end position="105"/>
    </location>
</feature>
<dbReference type="InterPro" id="IPR051818">
    <property type="entry name" value="TPP_dependent_decarboxylase"/>
</dbReference>
<reference evidence="4" key="1">
    <citation type="submission" date="2018-12" db="EMBL/GenBank/DDBJ databases">
        <title>Novel natural products biosynthetic potential of the class Ktedonobacteria.</title>
        <authorList>
            <person name="Zheng Y."/>
            <person name="Saitou A."/>
            <person name="Wang C.M."/>
            <person name="Toyoda A."/>
            <person name="Minakuchi Y."/>
            <person name="Sekiguchi Y."/>
            <person name="Ueda K."/>
            <person name="Takano H."/>
            <person name="Sakai Y."/>
            <person name="Yokota A."/>
            <person name="Yabe S."/>
        </authorList>
    </citation>
    <scope>NUCLEOTIDE SEQUENCE</scope>
    <source>
        <strain evidence="4">A3-2</strain>
    </source>
</reference>